<reference evidence="2 3" key="1">
    <citation type="journal article" date="2023" name="G3 (Bethesda)">
        <title>A chromosome-length genome assembly and annotation of blackberry (Rubus argutus, cv. 'Hillquist').</title>
        <authorList>
            <person name="Bruna T."/>
            <person name="Aryal R."/>
            <person name="Dudchenko O."/>
            <person name="Sargent D.J."/>
            <person name="Mead D."/>
            <person name="Buti M."/>
            <person name="Cavallini A."/>
            <person name="Hytonen T."/>
            <person name="Andres J."/>
            <person name="Pham M."/>
            <person name="Weisz D."/>
            <person name="Mascagni F."/>
            <person name="Usai G."/>
            <person name="Natali L."/>
            <person name="Bassil N."/>
            <person name="Fernandez G.E."/>
            <person name="Lomsadze A."/>
            <person name="Armour M."/>
            <person name="Olukolu B."/>
            <person name="Poorten T."/>
            <person name="Britton C."/>
            <person name="Davik J."/>
            <person name="Ashrafi H."/>
            <person name="Aiden E.L."/>
            <person name="Borodovsky M."/>
            <person name="Worthington M."/>
        </authorList>
    </citation>
    <scope>NUCLEOTIDE SEQUENCE [LARGE SCALE GENOMIC DNA]</scope>
    <source>
        <strain evidence="2">PI 553951</strain>
    </source>
</reference>
<gene>
    <name evidence="2" type="ORF">M0R45_036155</name>
</gene>
<name>A0AAW1VWR7_RUBAR</name>
<dbReference type="EMBL" id="JBEDUW010000007">
    <property type="protein sequence ID" value="KAK9912285.1"/>
    <property type="molecule type" value="Genomic_DNA"/>
</dbReference>
<dbReference type="AlphaFoldDB" id="A0AAW1VWR7"/>
<dbReference type="Proteomes" id="UP001457282">
    <property type="component" value="Unassembled WGS sequence"/>
</dbReference>
<protein>
    <submittedName>
        <fullName evidence="2">Uncharacterized protein</fullName>
    </submittedName>
</protein>
<evidence type="ECO:0000256" key="1">
    <source>
        <dbReference type="SAM" id="MobiDB-lite"/>
    </source>
</evidence>
<evidence type="ECO:0000313" key="2">
    <source>
        <dbReference type="EMBL" id="KAK9912285.1"/>
    </source>
</evidence>
<evidence type="ECO:0000313" key="3">
    <source>
        <dbReference type="Proteomes" id="UP001457282"/>
    </source>
</evidence>
<feature type="region of interest" description="Disordered" evidence="1">
    <location>
        <begin position="328"/>
        <end position="357"/>
    </location>
</feature>
<keyword evidence="3" id="KW-1185">Reference proteome</keyword>
<proteinExistence type="predicted"/>
<organism evidence="2 3">
    <name type="scientific">Rubus argutus</name>
    <name type="common">Southern blackberry</name>
    <dbReference type="NCBI Taxonomy" id="59490"/>
    <lineage>
        <taxon>Eukaryota</taxon>
        <taxon>Viridiplantae</taxon>
        <taxon>Streptophyta</taxon>
        <taxon>Embryophyta</taxon>
        <taxon>Tracheophyta</taxon>
        <taxon>Spermatophyta</taxon>
        <taxon>Magnoliopsida</taxon>
        <taxon>eudicotyledons</taxon>
        <taxon>Gunneridae</taxon>
        <taxon>Pentapetalae</taxon>
        <taxon>rosids</taxon>
        <taxon>fabids</taxon>
        <taxon>Rosales</taxon>
        <taxon>Rosaceae</taxon>
        <taxon>Rosoideae</taxon>
        <taxon>Rosoideae incertae sedis</taxon>
        <taxon>Rubus</taxon>
    </lineage>
</organism>
<sequence length="357" mass="40920">MDSLSRGKSESIRGYWRAWEIWACEYLVVFHPWGNDESEVPYYVKRVLFQGPARYAWYLGERVSIQSLGTIKHRVPTLPPRTMLPDYRLRPEDIKVGMVGWEASEFRLDKDKDYESYRKKYLVYRHQPSGDATDEMQVLLCTTNTPNNEGAETYNPVKLTTIAMSSRSMILVGWESGQCEIIEVLKGQKTPLLTLASNVKYVGAEQESELLDIIAGQISLIFKLCMDGHKDIRLVVFSRINIRNVHKKRTGNHHKATLFGDDFYFYESDDDDNITKRMYTDDDGGDNEVDVEENVEKEICCSEYATTITKISDKDSQVINALDVDIEKGGKRGRKPSTRAAIMKATQPSTKRTRRVS</sequence>
<accession>A0AAW1VWR7</accession>
<comment type="caution">
    <text evidence="2">The sequence shown here is derived from an EMBL/GenBank/DDBJ whole genome shotgun (WGS) entry which is preliminary data.</text>
</comment>